<feature type="compositionally biased region" description="Low complexity" evidence="1">
    <location>
        <begin position="68"/>
        <end position="83"/>
    </location>
</feature>
<protein>
    <recommendedName>
        <fullName evidence="2">Protein kinase domain-containing protein</fullName>
    </recommendedName>
</protein>
<evidence type="ECO:0000313" key="4">
    <source>
        <dbReference type="Proteomes" id="UP001162131"/>
    </source>
</evidence>
<keyword evidence="4" id="KW-1185">Reference proteome</keyword>
<evidence type="ECO:0000259" key="2">
    <source>
        <dbReference type="PROSITE" id="PS50011"/>
    </source>
</evidence>
<feature type="region of interest" description="Disordered" evidence="1">
    <location>
        <begin position="55"/>
        <end position="83"/>
    </location>
</feature>
<dbReference type="AlphaFoldDB" id="A0AAU9KC40"/>
<feature type="region of interest" description="Disordered" evidence="1">
    <location>
        <begin position="1"/>
        <end position="29"/>
    </location>
</feature>
<name>A0AAU9KC40_9CILI</name>
<dbReference type="GO" id="GO:0004672">
    <property type="term" value="F:protein kinase activity"/>
    <property type="evidence" value="ECO:0007669"/>
    <property type="project" value="InterPro"/>
</dbReference>
<gene>
    <name evidence="3" type="ORF">BSTOLATCC_MIC52171</name>
</gene>
<evidence type="ECO:0000313" key="3">
    <source>
        <dbReference type="EMBL" id="CAG9330757.1"/>
    </source>
</evidence>
<dbReference type="EMBL" id="CAJZBQ010000052">
    <property type="protein sequence ID" value="CAG9330757.1"/>
    <property type="molecule type" value="Genomic_DNA"/>
</dbReference>
<accession>A0AAU9KC40</accession>
<comment type="caution">
    <text evidence="3">The sequence shown here is derived from an EMBL/GenBank/DDBJ whole genome shotgun (WGS) entry which is preliminary data.</text>
</comment>
<dbReference type="SUPFAM" id="SSF56112">
    <property type="entry name" value="Protein kinase-like (PK-like)"/>
    <property type="match status" value="1"/>
</dbReference>
<feature type="domain" description="Protein kinase" evidence="2">
    <location>
        <begin position="416"/>
        <end position="568"/>
    </location>
</feature>
<dbReference type="GO" id="GO:0005524">
    <property type="term" value="F:ATP binding"/>
    <property type="evidence" value="ECO:0007669"/>
    <property type="project" value="InterPro"/>
</dbReference>
<evidence type="ECO:0000256" key="1">
    <source>
        <dbReference type="SAM" id="MobiDB-lite"/>
    </source>
</evidence>
<dbReference type="Proteomes" id="UP001162131">
    <property type="component" value="Unassembled WGS sequence"/>
</dbReference>
<sequence length="568" mass="66093">MVNKGEITLPQREANFPTPANSSEDTIIEEQHKIYAQSWSSSSSSNKERIENIPLEILSDESTPPSPNSISESKSSSNIETSTTAPTNTDIWKYIVLLLEGNEINRKDIVNNKLTYQFIDFQDIFKARWKDHSQNLQEKKSQKLNSSESCEQKSKYNFFSLLQPYYSTFESEEEFKKVNDSSTNPKIEEYEAISKRISDKNTDKFKIFLKIYKIYSQVEVEDDEHFDLSRARDVLDLLDDRFFIQKHSPKYETYSLIDKFKINIANQLNKSTSKDEITGWIFIAHEISIKWKNIEMTDAIILTCNRFMNLFKEEKVQNDKLLVILNKFIGPKEENGCKLGSEALEWLKANYRKEGLNSRMKAMISAIKKNRFKLEICQKDFLENLQNKLQHWTFSAYRKINSLKRRSKNLMINGIARNLKIINKGEIENIRKFCHAYGGNASLYECIYKNENALIKKYKYTKSSKDEIKKIVNEIANAIYLSKINETNIYTKVFGLFLEEIGETKEKEKIYCINLLMEKCSGTLEEYIDNFNCDDNAFSDFADSLLNGILLLHQHGLSINNITPSKIL</sequence>
<reference evidence="3" key="1">
    <citation type="submission" date="2021-09" db="EMBL/GenBank/DDBJ databases">
        <authorList>
            <consortium name="AG Swart"/>
            <person name="Singh M."/>
            <person name="Singh A."/>
            <person name="Seah K."/>
            <person name="Emmerich C."/>
        </authorList>
    </citation>
    <scope>NUCLEOTIDE SEQUENCE</scope>
    <source>
        <strain evidence="3">ATCC30299</strain>
    </source>
</reference>
<dbReference type="PROSITE" id="PS50011">
    <property type="entry name" value="PROTEIN_KINASE_DOM"/>
    <property type="match status" value="1"/>
</dbReference>
<proteinExistence type="predicted"/>
<organism evidence="3 4">
    <name type="scientific">Blepharisma stoltei</name>
    <dbReference type="NCBI Taxonomy" id="1481888"/>
    <lineage>
        <taxon>Eukaryota</taxon>
        <taxon>Sar</taxon>
        <taxon>Alveolata</taxon>
        <taxon>Ciliophora</taxon>
        <taxon>Postciliodesmatophora</taxon>
        <taxon>Heterotrichea</taxon>
        <taxon>Heterotrichida</taxon>
        <taxon>Blepharismidae</taxon>
        <taxon>Blepharisma</taxon>
    </lineage>
</organism>
<dbReference type="InterPro" id="IPR000719">
    <property type="entry name" value="Prot_kinase_dom"/>
</dbReference>
<dbReference type="InterPro" id="IPR011009">
    <property type="entry name" value="Kinase-like_dom_sf"/>
</dbReference>